<organism evidence="4 5">
    <name type="scientific">Bremerella alba</name>
    <dbReference type="NCBI Taxonomy" id="980252"/>
    <lineage>
        <taxon>Bacteria</taxon>
        <taxon>Pseudomonadati</taxon>
        <taxon>Planctomycetota</taxon>
        <taxon>Planctomycetia</taxon>
        <taxon>Pirellulales</taxon>
        <taxon>Pirellulaceae</taxon>
        <taxon>Bremerella</taxon>
    </lineage>
</organism>
<keyword evidence="3" id="KW-1133">Transmembrane helix</keyword>
<keyword evidence="1" id="KW-0175">Coiled coil</keyword>
<feature type="region of interest" description="Disordered" evidence="2">
    <location>
        <begin position="57"/>
        <end position="83"/>
    </location>
</feature>
<dbReference type="AlphaFoldDB" id="A0A7V8V7M2"/>
<sequence length="357" mass="39746">MRRPAKSSSVDKNAPSLDSFLDVVTNLVGILIILIMVVGITARDAIVDAAIGQTEVTAKPPSLSIPAPEPEPPKLPPKPKGPTLAELNSMAQDVASIQQEIVDVQQQAKLAFEERNQLQLFLTSAENSLNQKQQELSSTKQQEVAEQRELLQTTSQLEELYDQIESLRDYRPEVKELAHYPTPLAKTVFGQEEHFRLRHGRISYVPMERLVEAMKNDARSHIDRARRDGKAVARVGPMNGYVMQYTLASRSYEMETSLGTATRGGVELQNFTLEPESEEIGFTVDEALQPGSRFRDIVASLDPGRTTITIWTYPDSYADFRKVRDDLYEIGFTTAARPLPKDYPIGGSPQGSRSSSQ</sequence>
<comment type="caution">
    <text evidence="4">The sequence shown here is derived from an EMBL/GenBank/DDBJ whole genome shotgun (WGS) entry which is preliminary data.</text>
</comment>
<dbReference type="EMBL" id="JABRWO010000010">
    <property type="protein sequence ID" value="MBA2116448.1"/>
    <property type="molecule type" value="Genomic_DNA"/>
</dbReference>
<evidence type="ECO:0000313" key="5">
    <source>
        <dbReference type="Proteomes" id="UP000551616"/>
    </source>
</evidence>
<protein>
    <submittedName>
        <fullName evidence="4">Uncharacterized protein</fullName>
    </submittedName>
</protein>
<evidence type="ECO:0000256" key="1">
    <source>
        <dbReference type="SAM" id="Coils"/>
    </source>
</evidence>
<evidence type="ECO:0000256" key="3">
    <source>
        <dbReference type="SAM" id="Phobius"/>
    </source>
</evidence>
<feature type="transmembrane region" description="Helical" evidence="3">
    <location>
        <begin position="20"/>
        <end position="40"/>
    </location>
</feature>
<accession>A0A7V8V7M2</accession>
<dbReference type="RefSeq" id="WP_207397857.1">
    <property type="nucleotide sequence ID" value="NZ_JABRWO010000010.1"/>
</dbReference>
<proteinExistence type="predicted"/>
<reference evidence="4 5" key="1">
    <citation type="submission" date="2020-05" db="EMBL/GenBank/DDBJ databases">
        <title>Bremerella alba sp. nov., a novel planctomycete isolated from the surface of the macroalga Fucus spiralis.</title>
        <authorList>
            <person name="Godinho O."/>
            <person name="Botelho R."/>
            <person name="Albuquerque L."/>
            <person name="Wiegand S."/>
            <person name="Da Costa M.S."/>
            <person name="Lobo-Da-Cunha A."/>
            <person name="Jogler C."/>
            <person name="Lage O.M."/>
        </authorList>
    </citation>
    <scope>NUCLEOTIDE SEQUENCE [LARGE SCALE GENOMIC DNA]</scope>
    <source>
        <strain evidence="4 5">FF15</strain>
    </source>
</reference>
<gene>
    <name evidence="4" type="ORF">HOV93_36370</name>
</gene>
<evidence type="ECO:0000313" key="4">
    <source>
        <dbReference type="EMBL" id="MBA2116448.1"/>
    </source>
</evidence>
<dbReference type="Proteomes" id="UP000551616">
    <property type="component" value="Unassembled WGS sequence"/>
</dbReference>
<name>A0A7V8V7M2_9BACT</name>
<feature type="compositionally biased region" description="Pro residues" evidence="2">
    <location>
        <begin position="67"/>
        <end position="80"/>
    </location>
</feature>
<feature type="coiled-coil region" evidence="1">
    <location>
        <begin position="87"/>
        <end position="149"/>
    </location>
</feature>
<keyword evidence="5" id="KW-1185">Reference proteome</keyword>
<evidence type="ECO:0000256" key="2">
    <source>
        <dbReference type="SAM" id="MobiDB-lite"/>
    </source>
</evidence>
<keyword evidence="3" id="KW-0812">Transmembrane</keyword>
<keyword evidence="3" id="KW-0472">Membrane</keyword>